<gene>
    <name evidence="9" type="ORF">AXF15_07360</name>
</gene>
<evidence type="ECO:0000256" key="2">
    <source>
        <dbReference type="ARBA" id="ARBA00022485"/>
    </source>
</evidence>
<dbReference type="PROSITE" id="PS00198">
    <property type="entry name" value="4FE4S_FER_1"/>
    <property type="match status" value="1"/>
</dbReference>
<evidence type="ECO:0000256" key="6">
    <source>
        <dbReference type="ARBA" id="ARBA00023004"/>
    </source>
</evidence>
<feature type="domain" description="4Fe-4S ferredoxin-type" evidence="8">
    <location>
        <begin position="33"/>
        <end position="62"/>
    </location>
</feature>
<evidence type="ECO:0000256" key="7">
    <source>
        <dbReference type="ARBA" id="ARBA00023014"/>
    </source>
</evidence>
<dbReference type="STRING" id="888061.AXF15_07360"/>
<keyword evidence="4" id="KW-0677">Repeat</keyword>
<dbReference type="PANTHER" id="PTHR43687">
    <property type="entry name" value="ADENYLYLSULFATE REDUCTASE, BETA SUBUNIT"/>
    <property type="match status" value="1"/>
</dbReference>
<dbReference type="OrthoDB" id="9807879at2"/>
<dbReference type="InterPro" id="IPR017900">
    <property type="entry name" value="4Fe4S_Fe_S_CS"/>
</dbReference>
<dbReference type="Gene3D" id="3.30.70.20">
    <property type="match status" value="1"/>
</dbReference>
<reference evidence="10" key="1">
    <citation type="submission" date="2016-02" db="EMBL/GenBank/DDBJ databases">
        <authorList>
            <person name="Holder M.E."/>
            <person name="Ajami N.J."/>
            <person name="Petrosino J.F."/>
        </authorList>
    </citation>
    <scope>NUCLEOTIDE SEQUENCE [LARGE SCALE GENOMIC DNA]</scope>
    <source>
        <strain evidence="10">DSM 12838</strain>
    </source>
</reference>
<keyword evidence="5" id="KW-0249">Electron transport</keyword>
<name>A0A0X8JQ63_9BACT</name>
<dbReference type="SUPFAM" id="SSF54862">
    <property type="entry name" value="4Fe-4S ferredoxins"/>
    <property type="match status" value="1"/>
</dbReference>
<dbReference type="EMBL" id="CP014230">
    <property type="protein sequence ID" value="AMD92939.1"/>
    <property type="molecule type" value="Genomic_DNA"/>
</dbReference>
<dbReference type="InterPro" id="IPR050572">
    <property type="entry name" value="Fe-S_Ferredoxin"/>
</dbReference>
<evidence type="ECO:0000259" key="8">
    <source>
        <dbReference type="PROSITE" id="PS51379"/>
    </source>
</evidence>
<evidence type="ECO:0000313" key="9">
    <source>
        <dbReference type="EMBL" id="AMD92939.1"/>
    </source>
</evidence>
<evidence type="ECO:0000256" key="1">
    <source>
        <dbReference type="ARBA" id="ARBA00022448"/>
    </source>
</evidence>
<dbReference type="GO" id="GO:0046872">
    <property type="term" value="F:metal ion binding"/>
    <property type="evidence" value="ECO:0007669"/>
    <property type="project" value="UniProtKB-KW"/>
</dbReference>
<feature type="domain" description="4Fe-4S ferredoxin-type" evidence="8">
    <location>
        <begin position="3"/>
        <end position="32"/>
    </location>
</feature>
<dbReference type="PANTHER" id="PTHR43687:SF6">
    <property type="entry name" value="L-ASPARTATE SEMIALDEHYDE SULFURTRANSFERASE IRON-SULFUR SUBUNIT"/>
    <property type="match status" value="1"/>
</dbReference>
<dbReference type="KEGG" id="doa:AXF15_07360"/>
<dbReference type="Proteomes" id="UP000063964">
    <property type="component" value="Chromosome"/>
</dbReference>
<sequence>MGYSVLVDVDKCSGDGECVDVCPVEVYELQGGKAVAVNEEECLGCESCVEVCEQGAITIEEN</sequence>
<dbReference type="InterPro" id="IPR017896">
    <property type="entry name" value="4Fe4S_Fe-S-bd"/>
</dbReference>
<evidence type="ECO:0000256" key="5">
    <source>
        <dbReference type="ARBA" id="ARBA00022982"/>
    </source>
</evidence>
<keyword evidence="1" id="KW-0813">Transport</keyword>
<evidence type="ECO:0000256" key="3">
    <source>
        <dbReference type="ARBA" id="ARBA00022723"/>
    </source>
</evidence>
<keyword evidence="6" id="KW-0408">Iron</keyword>
<organism evidence="9 10">
    <name type="scientific">Desulfomicrobium orale DSM 12838</name>
    <dbReference type="NCBI Taxonomy" id="888061"/>
    <lineage>
        <taxon>Bacteria</taxon>
        <taxon>Pseudomonadati</taxon>
        <taxon>Thermodesulfobacteriota</taxon>
        <taxon>Desulfovibrionia</taxon>
        <taxon>Desulfovibrionales</taxon>
        <taxon>Desulfomicrobiaceae</taxon>
        <taxon>Desulfomicrobium</taxon>
    </lineage>
</organism>
<dbReference type="PROSITE" id="PS51379">
    <property type="entry name" value="4FE4S_FER_2"/>
    <property type="match status" value="2"/>
</dbReference>
<dbReference type="Pfam" id="PF13237">
    <property type="entry name" value="Fer4_10"/>
    <property type="match status" value="1"/>
</dbReference>
<evidence type="ECO:0000256" key="4">
    <source>
        <dbReference type="ARBA" id="ARBA00022737"/>
    </source>
</evidence>
<keyword evidence="7" id="KW-0411">Iron-sulfur</keyword>
<keyword evidence="10" id="KW-1185">Reference proteome</keyword>
<proteinExistence type="predicted"/>
<evidence type="ECO:0000313" key="10">
    <source>
        <dbReference type="Proteomes" id="UP000063964"/>
    </source>
</evidence>
<dbReference type="RefSeq" id="WP_066605418.1">
    <property type="nucleotide sequence ID" value="NZ_CP014230.1"/>
</dbReference>
<dbReference type="GO" id="GO:0051539">
    <property type="term" value="F:4 iron, 4 sulfur cluster binding"/>
    <property type="evidence" value="ECO:0007669"/>
    <property type="project" value="UniProtKB-KW"/>
</dbReference>
<keyword evidence="2" id="KW-0004">4Fe-4S</keyword>
<keyword evidence="3" id="KW-0479">Metal-binding</keyword>
<accession>A0A0X8JQ63</accession>
<protein>
    <submittedName>
        <fullName evidence="9">Ferredoxin</fullName>
    </submittedName>
</protein>
<dbReference type="AlphaFoldDB" id="A0A0X8JQ63"/>